<evidence type="ECO:0000313" key="2">
    <source>
        <dbReference type="Proteomes" id="UP000652219"/>
    </source>
</evidence>
<keyword evidence="2" id="KW-1185">Reference proteome</keyword>
<organism evidence="1 2">
    <name type="scientific">Colletotrichum sojae</name>
    <dbReference type="NCBI Taxonomy" id="2175907"/>
    <lineage>
        <taxon>Eukaryota</taxon>
        <taxon>Fungi</taxon>
        <taxon>Dikarya</taxon>
        <taxon>Ascomycota</taxon>
        <taxon>Pezizomycotina</taxon>
        <taxon>Sordariomycetes</taxon>
        <taxon>Hypocreomycetidae</taxon>
        <taxon>Glomerellales</taxon>
        <taxon>Glomerellaceae</taxon>
        <taxon>Colletotrichum</taxon>
        <taxon>Colletotrichum orchidearum species complex</taxon>
    </lineage>
</organism>
<gene>
    <name evidence="1" type="ORF">CSOJ01_06328</name>
</gene>
<evidence type="ECO:0000313" key="1">
    <source>
        <dbReference type="EMBL" id="KAF6810387.1"/>
    </source>
</evidence>
<accession>A0A8H6JC71</accession>
<proteinExistence type="predicted"/>
<reference evidence="1 2" key="1">
    <citation type="journal article" date="2020" name="Phytopathology">
        <title>Genome Sequence Resources of Colletotrichum truncatum, C. plurivorum, C. musicola, and C. sojae: Four Species Pathogenic to Soybean (Glycine max).</title>
        <authorList>
            <person name="Rogerio F."/>
            <person name="Boufleur T.R."/>
            <person name="Ciampi-Guillardi M."/>
            <person name="Sukno S.A."/>
            <person name="Thon M.R."/>
            <person name="Massola Junior N.S."/>
            <person name="Baroncelli R."/>
        </authorList>
    </citation>
    <scope>NUCLEOTIDE SEQUENCE [LARGE SCALE GENOMIC DNA]</scope>
    <source>
        <strain evidence="1 2">LFN0009</strain>
    </source>
</reference>
<sequence length="242" mass="27914">MTTGGRALFSRNRNQYIMSRISALIAESVIQAEVRAMPRSFSESVPQLGDFTYPEFFDRHKGQILDEYLYYYKNHRGDRVRHPAMSNRLYDYRAQLNGVVQACVQCRPRLRSWDDVRDVVRLQIFPAMGGHISPHQCAYLVAAVRDSVPKISRDLAETMRLSSAADSWNKLHLDFRIADSPHFGQMGRMMFWIVDPEEVKGSPDGIVVPNDIGWWTMQRRHIGIKDVYIEDLEGENSEMEGT</sequence>
<protein>
    <submittedName>
        <fullName evidence="1">Xylosidase</fullName>
    </submittedName>
</protein>
<dbReference type="AlphaFoldDB" id="A0A8H6JC71"/>
<dbReference type="Proteomes" id="UP000652219">
    <property type="component" value="Unassembled WGS sequence"/>
</dbReference>
<comment type="caution">
    <text evidence="1">The sequence shown here is derived from an EMBL/GenBank/DDBJ whole genome shotgun (WGS) entry which is preliminary data.</text>
</comment>
<dbReference type="EMBL" id="WIGN01000087">
    <property type="protein sequence ID" value="KAF6810387.1"/>
    <property type="molecule type" value="Genomic_DNA"/>
</dbReference>
<name>A0A8H6JC71_9PEZI</name>